<evidence type="ECO:0000256" key="2">
    <source>
        <dbReference type="ARBA" id="ARBA00006676"/>
    </source>
</evidence>
<sequence length="294" mass="31922">MHFLGAIDAPAGPTDRPGVSSPVRMSTDDFVREYFQRRAVIRTVDDIRRHACLYLERAHTLGVRHVEIMVALPLFPEFPIASVLGAFQESFHTASRRHGTSGGVVVDMIRDAGPEHAMRLLDKTARCDPGVVAGFGLGGAENSHPPSAFTQVFQSARALGYRTSVHVGEQVRGTILETLLALRPDRVEHATTVLEEPKATALLARNRTPVTVCLTSNERLGVVPPGAHPLRAMLEAGLNVSLHTDDPAIFGCDLVSEYCKAGREYGMDIPELRRLAANSFQSCFIGAGRCESTT</sequence>
<dbReference type="PANTHER" id="PTHR43114">
    <property type="entry name" value="ADENINE DEAMINASE"/>
    <property type="match status" value="1"/>
</dbReference>
<dbReference type="STRING" id="643562.Daes_1275"/>
<dbReference type="EC" id="3.5.4.4" evidence="7"/>
<dbReference type="eggNOG" id="COG1816">
    <property type="taxonomic scope" value="Bacteria"/>
</dbReference>
<name>E6VUP8_PSEA9</name>
<evidence type="ECO:0000256" key="1">
    <source>
        <dbReference type="ARBA" id="ARBA00001947"/>
    </source>
</evidence>
<evidence type="ECO:0000313" key="8">
    <source>
        <dbReference type="Proteomes" id="UP000002191"/>
    </source>
</evidence>
<reference evidence="8" key="1">
    <citation type="submission" date="2010-12" db="EMBL/GenBank/DDBJ databases">
        <title>Complete sequence of Desulfovibrio aespoeensis Aspo-2.</title>
        <authorList>
            <consortium name="US DOE Joint Genome Institute"/>
            <person name="Lucas S."/>
            <person name="Copeland A."/>
            <person name="Lapidus A."/>
            <person name="Cheng J.-F."/>
            <person name="Goodwin L."/>
            <person name="Pitluck S."/>
            <person name="Chertkov O."/>
            <person name="Misra M."/>
            <person name="Detter J.C."/>
            <person name="Han C."/>
            <person name="Tapia R."/>
            <person name="Land M."/>
            <person name="Hauser L."/>
            <person name="Kyrpides N."/>
            <person name="Ivanova N."/>
            <person name="Ovchinnikova G."/>
            <person name="Pedersen K."/>
            <person name="Jagevall S."/>
            <person name="Hazen T."/>
            <person name="Woyke T."/>
        </authorList>
    </citation>
    <scope>NUCLEOTIDE SEQUENCE [LARGE SCALE GENOMIC DNA]</scope>
    <source>
        <strain evidence="8">ATCC 700646 / DSM 10631 / Aspo-2</strain>
    </source>
</reference>
<dbReference type="OrthoDB" id="105475at2"/>
<keyword evidence="3" id="KW-0479">Metal-binding</keyword>
<dbReference type="PANTHER" id="PTHR43114:SF6">
    <property type="entry name" value="ADENINE DEAMINASE"/>
    <property type="match status" value="1"/>
</dbReference>
<dbReference type="GO" id="GO:0005829">
    <property type="term" value="C:cytosol"/>
    <property type="evidence" value="ECO:0007669"/>
    <property type="project" value="TreeGrafter"/>
</dbReference>
<dbReference type="GO" id="GO:0006146">
    <property type="term" value="P:adenine catabolic process"/>
    <property type="evidence" value="ECO:0007669"/>
    <property type="project" value="TreeGrafter"/>
</dbReference>
<keyword evidence="4 7" id="KW-0378">Hydrolase</keyword>
<evidence type="ECO:0000256" key="5">
    <source>
        <dbReference type="ARBA" id="ARBA00022833"/>
    </source>
</evidence>
<dbReference type="Proteomes" id="UP000002191">
    <property type="component" value="Chromosome"/>
</dbReference>
<keyword evidence="8" id="KW-1185">Reference proteome</keyword>
<dbReference type="EMBL" id="CP002431">
    <property type="protein sequence ID" value="ADU62289.1"/>
    <property type="molecule type" value="Genomic_DNA"/>
</dbReference>
<dbReference type="GO" id="GO:0043103">
    <property type="term" value="P:hypoxanthine salvage"/>
    <property type="evidence" value="ECO:0007669"/>
    <property type="project" value="TreeGrafter"/>
</dbReference>
<keyword evidence="5" id="KW-0862">Zinc</keyword>
<dbReference type="AlphaFoldDB" id="E6VUP8"/>
<dbReference type="SUPFAM" id="SSF51556">
    <property type="entry name" value="Metallo-dependent hydrolases"/>
    <property type="match status" value="1"/>
</dbReference>
<dbReference type="RefSeq" id="WP_013514220.1">
    <property type="nucleotide sequence ID" value="NC_014844.1"/>
</dbReference>
<gene>
    <name evidence="7" type="ordered locus">Daes_1275</name>
</gene>
<dbReference type="KEGG" id="das:Daes_1275"/>
<organism evidence="7 8">
    <name type="scientific">Pseudodesulfovibrio aespoeensis (strain ATCC 700646 / DSM 10631 / Aspo-2)</name>
    <name type="common">Desulfovibrio aespoeensis</name>
    <dbReference type="NCBI Taxonomy" id="643562"/>
    <lineage>
        <taxon>Bacteria</taxon>
        <taxon>Pseudomonadati</taxon>
        <taxon>Thermodesulfobacteriota</taxon>
        <taxon>Desulfovibrionia</taxon>
        <taxon>Desulfovibrionales</taxon>
        <taxon>Desulfovibrionaceae</taxon>
    </lineage>
</organism>
<evidence type="ECO:0000259" key="6">
    <source>
        <dbReference type="Pfam" id="PF00962"/>
    </source>
</evidence>
<comment type="cofactor">
    <cofactor evidence="1">
        <name>Zn(2+)</name>
        <dbReference type="ChEBI" id="CHEBI:29105"/>
    </cofactor>
</comment>
<protein>
    <submittedName>
        <fullName evidence="7">Adenosine deaminase</fullName>
        <ecNumber evidence="7">3.5.4.4</ecNumber>
    </submittedName>
</protein>
<feature type="domain" description="Adenosine deaminase" evidence="6">
    <location>
        <begin position="26"/>
        <end position="287"/>
    </location>
</feature>
<proteinExistence type="inferred from homology"/>
<dbReference type="HOGENOM" id="CLU_039228_7_1_7"/>
<accession>E6VUP8</accession>
<dbReference type="Pfam" id="PF00962">
    <property type="entry name" value="A_deaminase"/>
    <property type="match status" value="1"/>
</dbReference>
<reference evidence="7 8" key="2">
    <citation type="journal article" date="2014" name="Genome Announc.">
        <title>Complete Genome Sequence of the Subsurface, Mesophilic Sulfate-Reducing Bacterium Desulfovibrio aespoeensis Aspo-2.</title>
        <authorList>
            <person name="Pedersen K."/>
            <person name="Bengtsson A."/>
            <person name="Edlund J."/>
            <person name="Rabe L."/>
            <person name="Hazen T."/>
            <person name="Chakraborty R."/>
            <person name="Goodwin L."/>
            <person name="Shapiro N."/>
        </authorList>
    </citation>
    <scope>NUCLEOTIDE SEQUENCE [LARGE SCALE GENOMIC DNA]</scope>
    <source>
        <strain evidence="8">ATCC 700646 / DSM 10631 / Aspo-2</strain>
    </source>
</reference>
<dbReference type="InterPro" id="IPR006330">
    <property type="entry name" value="Ado/ade_deaminase"/>
</dbReference>
<comment type="similarity">
    <text evidence="2">Belongs to the metallo-dependent hydrolases superfamily. Adenosine and AMP deaminases family.</text>
</comment>
<dbReference type="InterPro" id="IPR032466">
    <property type="entry name" value="Metal_Hydrolase"/>
</dbReference>
<dbReference type="Gene3D" id="3.20.20.140">
    <property type="entry name" value="Metal-dependent hydrolases"/>
    <property type="match status" value="1"/>
</dbReference>
<dbReference type="InterPro" id="IPR001365">
    <property type="entry name" value="A_deaminase_dom"/>
</dbReference>
<evidence type="ECO:0000313" key="7">
    <source>
        <dbReference type="EMBL" id="ADU62289.1"/>
    </source>
</evidence>
<dbReference type="GO" id="GO:0000034">
    <property type="term" value="F:adenine deaminase activity"/>
    <property type="evidence" value="ECO:0007669"/>
    <property type="project" value="TreeGrafter"/>
</dbReference>
<evidence type="ECO:0000256" key="3">
    <source>
        <dbReference type="ARBA" id="ARBA00022723"/>
    </source>
</evidence>
<evidence type="ECO:0000256" key="4">
    <source>
        <dbReference type="ARBA" id="ARBA00022801"/>
    </source>
</evidence>
<dbReference type="GO" id="GO:0046872">
    <property type="term" value="F:metal ion binding"/>
    <property type="evidence" value="ECO:0007669"/>
    <property type="project" value="UniProtKB-KW"/>
</dbReference>